<accession>A0A2I1FT45</accession>
<reference evidence="1 2" key="1">
    <citation type="submission" date="2015-10" db="EMBL/GenBank/DDBJ databases">
        <title>Genome analyses suggest a sexual origin of heterokaryosis in a supposedly ancient asexual fungus.</title>
        <authorList>
            <person name="Ropars J."/>
            <person name="Sedzielewska K."/>
            <person name="Noel J."/>
            <person name="Charron P."/>
            <person name="Farinelli L."/>
            <person name="Marton T."/>
            <person name="Kruger M."/>
            <person name="Pelin A."/>
            <person name="Brachmann A."/>
            <person name="Corradi N."/>
        </authorList>
    </citation>
    <scope>NUCLEOTIDE SEQUENCE [LARGE SCALE GENOMIC DNA]</scope>
    <source>
        <strain evidence="1 2">A4</strain>
    </source>
</reference>
<dbReference type="Proteomes" id="UP000234323">
    <property type="component" value="Unassembled WGS sequence"/>
</dbReference>
<keyword evidence="2" id="KW-1185">Reference proteome</keyword>
<gene>
    <name evidence="1" type="ORF">RhiirA4_390617</name>
</gene>
<evidence type="ECO:0000313" key="1">
    <source>
        <dbReference type="EMBL" id="PKY37558.1"/>
    </source>
</evidence>
<proteinExistence type="predicted"/>
<name>A0A2I1FT45_9GLOM</name>
<sequence length="66" mass="7514">MEQSLLIVSGPSDGNNKFGLSADIDDDDDEFWLFDDDNEEDDDIEDDDNLVKMLRKSFIETGKLVN</sequence>
<organism evidence="1 2">
    <name type="scientific">Rhizophagus irregularis</name>
    <dbReference type="NCBI Taxonomy" id="588596"/>
    <lineage>
        <taxon>Eukaryota</taxon>
        <taxon>Fungi</taxon>
        <taxon>Fungi incertae sedis</taxon>
        <taxon>Mucoromycota</taxon>
        <taxon>Glomeromycotina</taxon>
        <taxon>Glomeromycetes</taxon>
        <taxon>Glomerales</taxon>
        <taxon>Glomeraceae</taxon>
        <taxon>Rhizophagus</taxon>
    </lineage>
</organism>
<feature type="non-terminal residue" evidence="1">
    <location>
        <position position="66"/>
    </location>
</feature>
<dbReference type="EMBL" id="LLXI01000005">
    <property type="protein sequence ID" value="PKY37558.1"/>
    <property type="molecule type" value="Genomic_DNA"/>
</dbReference>
<comment type="caution">
    <text evidence="1">The sequence shown here is derived from an EMBL/GenBank/DDBJ whole genome shotgun (WGS) entry which is preliminary data.</text>
</comment>
<protein>
    <submittedName>
        <fullName evidence="1">Uncharacterized protein</fullName>
    </submittedName>
</protein>
<evidence type="ECO:0000313" key="2">
    <source>
        <dbReference type="Proteomes" id="UP000234323"/>
    </source>
</evidence>
<dbReference type="AlphaFoldDB" id="A0A2I1FT45"/>